<accession>A0A0I9S7G5</accession>
<proteinExistence type="predicted"/>
<dbReference type="SUPFAM" id="SSF88713">
    <property type="entry name" value="Glycoside hydrolase/deacetylase"/>
    <property type="match status" value="1"/>
</dbReference>
<dbReference type="CDD" id="cd10941">
    <property type="entry name" value="CE4_PuuE_HpPgdA_like_2"/>
    <property type="match status" value="1"/>
</dbReference>
<sequence length="279" mass="33042">MNILTFDIEEWYHFDIFSKEKTWLDYPPRINLYLPQVLDSLDEKGIKATFFCLGWIARIYPNVVREICDRGHEIACHTDKHLFVCNMTPEIFRDDLKIAINSLENITGKKVKSFRAPAFTITESSKWAFEVLSEFGIENDCSIFPASRSYGGFPSFKRAMPSIISYNGINIREFPINTSRLMGQYFVYSGGGYFRLFPYWLIKLLLSRADYAMTYLHMRDFDYQQPRFHYFTLERTFKSYYGLKNAYSKFQHLIEDFEWINVEKATHVIDWTKVPVIKL</sequence>
<dbReference type="InterPro" id="IPR022560">
    <property type="entry name" value="DUF3473"/>
</dbReference>
<dbReference type="RefSeq" id="WP_044301433.1">
    <property type="nucleotide sequence ID" value="NZ_CAEUHN010000001.1"/>
</dbReference>
<dbReference type="InterPro" id="IPR002509">
    <property type="entry name" value="NODB_dom"/>
</dbReference>
<dbReference type="EMBL" id="JMZZ02000216">
    <property type="protein sequence ID" value="KFX73561.1"/>
    <property type="molecule type" value="Genomic_DNA"/>
</dbReference>
<comment type="caution">
    <text evidence="2">The sequence shown here is derived from an EMBL/GenBank/DDBJ whole genome shotgun (WGS) entry which is preliminary data.</text>
</comment>
<dbReference type="InterPro" id="IPR045235">
    <property type="entry name" value="PuuE_HpPgdA-like"/>
</dbReference>
<evidence type="ECO:0000259" key="1">
    <source>
        <dbReference type="PROSITE" id="PS51677"/>
    </source>
</evidence>
<dbReference type="PROSITE" id="PS51677">
    <property type="entry name" value="NODB"/>
    <property type="match status" value="1"/>
</dbReference>
<reference evidence="2" key="2">
    <citation type="submission" date="2014-07" db="EMBL/GenBank/DDBJ databases">
        <title>Genetics and epidemiology of antimicrobial resistance in B. fragilis group.</title>
        <authorList>
            <person name="Sydenham T.V."/>
            <person name="Hasman H."/>
            <person name="Kemp M."/>
            <person name="Justesen U.S."/>
        </authorList>
    </citation>
    <scope>NUCLEOTIDE SEQUENCE [LARGE SCALE GENOMIC DNA]</scope>
    <source>
        <strain evidence="2">DCMOUH0018B</strain>
    </source>
</reference>
<dbReference type="Pfam" id="PF01522">
    <property type="entry name" value="Polysacc_deac_1"/>
    <property type="match status" value="1"/>
</dbReference>
<dbReference type="GO" id="GO:0016810">
    <property type="term" value="F:hydrolase activity, acting on carbon-nitrogen (but not peptide) bonds"/>
    <property type="evidence" value="ECO:0007669"/>
    <property type="project" value="InterPro"/>
</dbReference>
<dbReference type="PANTHER" id="PTHR47561">
    <property type="entry name" value="POLYSACCHARIDE DEACETYLASE FAMILY PROTEIN (AFU_ORTHOLOGUE AFUA_6G05030)"/>
    <property type="match status" value="1"/>
</dbReference>
<name>A0A0I9S7G5_BACFG</name>
<organism evidence="2">
    <name type="scientific">Bacteroides fragilis</name>
    <dbReference type="NCBI Taxonomy" id="817"/>
    <lineage>
        <taxon>Bacteria</taxon>
        <taxon>Pseudomonadati</taxon>
        <taxon>Bacteroidota</taxon>
        <taxon>Bacteroidia</taxon>
        <taxon>Bacteroidales</taxon>
        <taxon>Bacteroidaceae</taxon>
        <taxon>Bacteroides</taxon>
    </lineage>
</organism>
<gene>
    <name evidence="2" type="ORF">EE52_0217130</name>
</gene>
<reference evidence="2" key="1">
    <citation type="book" date="2014" name="THE 24TH EUROPEAN CONGRESS OF CLINICAL MICROBIOLOGY AND INFECTIOUS DISEASES" publisher="ECCMID 2014" city="Barcelona, Spain">
        <title>Identification of resistance genes in three multidrug-resistant Bacteroides fragilis isolates by whole genome sequencing.</title>
        <editorList>
            <person name="Unknown"/>
            <person name="A."/>
        </editorList>
        <authorList>
            <person name="Sydenham T.V."/>
            <person name="Hasman H."/>
            <person name="Wang M."/>
            <person name="Soki J."/>
            <person name="Nagy E."/>
            <person name="Justesen U.S."/>
        </authorList>
    </citation>
    <scope>NUCLEOTIDE SEQUENCE</scope>
    <source>
        <strain evidence="2">DCMOUH0018B</strain>
    </source>
</reference>
<dbReference type="GO" id="GO:0005975">
    <property type="term" value="P:carbohydrate metabolic process"/>
    <property type="evidence" value="ECO:0007669"/>
    <property type="project" value="InterPro"/>
</dbReference>
<dbReference type="PATRIC" id="fig|817.53.peg.3533"/>
<dbReference type="Pfam" id="PF11959">
    <property type="entry name" value="DUF3473"/>
    <property type="match status" value="1"/>
</dbReference>
<dbReference type="Gene3D" id="3.20.20.370">
    <property type="entry name" value="Glycoside hydrolase/deacetylase"/>
    <property type="match status" value="1"/>
</dbReference>
<dbReference type="InterPro" id="IPR011330">
    <property type="entry name" value="Glyco_hydro/deAcase_b/a-brl"/>
</dbReference>
<dbReference type="AlphaFoldDB" id="A0A0I9S7G5"/>
<feature type="domain" description="NodB homology" evidence="1">
    <location>
        <begin position="20"/>
        <end position="214"/>
    </location>
</feature>
<evidence type="ECO:0000313" key="2">
    <source>
        <dbReference type="EMBL" id="KFX73561.1"/>
    </source>
</evidence>
<dbReference type="PANTHER" id="PTHR47561:SF1">
    <property type="entry name" value="POLYSACCHARIDE DEACETYLASE FAMILY PROTEIN (AFU_ORTHOLOGUE AFUA_6G05030)"/>
    <property type="match status" value="1"/>
</dbReference>
<protein>
    <recommendedName>
        <fullName evidence="1">NodB homology domain-containing protein</fullName>
    </recommendedName>
</protein>